<dbReference type="AlphaFoldDB" id="A0A382ECX6"/>
<protein>
    <submittedName>
        <fullName evidence="1">Uncharacterized protein</fullName>
    </submittedName>
</protein>
<proteinExistence type="predicted"/>
<name>A0A382ECX6_9ZZZZ</name>
<organism evidence="1">
    <name type="scientific">marine metagenome</name>
    <dbReference type="NCBI Taxonomy" id="408172"/>
    <lineage>
        <taxon>unclassified sequences</taxon>
        <taxon>metagenomes</taxon>
        <taxon>ecological metagenomes</taxon>
    </lineage>
</organism>
<dbReference type="EMBL" id="UINC01043919">
    <property type="protein sequence ID" value="SVB48636.1"/>
    <property type="molecule type" value="Genomic_DNA"/>
</dbReference>
<evidence type="ECO:0000313" key="1">
    <source>
        <dbReference type="EMBL" id="SVB48636.1"/>
    </source>
</evidence>
<reference evidence="1" key="1">
    <citation type="submission" date="2018-05" db="EMBL/GenBank/DDBJ databases">
        <authorList>
            <person name="Lanie J.A."/>
            <person name="Ng W.-L."/>
            <person name="Kazmierczak K.M."/>
            <person name="Andrzejewski T.M."/>
            <person name="Davidsen T.M."/>
            <person name="Wayne K.J."/>
            <person name="Tettelin H."/>
            <person name="Glass J.I."/>
            <person name="Rusch D."/>
            <person name="Podicherti R."/>
            <person name="Tsui H.-C.T."/>
            <person name="Winkler M.E."/>
        </authorList>
    </citation>
    <scope>NUCLEOTIDE SEQUENCE</scope>
</reference>
<sequence>MKCYGVIPKDALSDEGVPSGAGSEFSVEKVPGGFEVT</sequence>
<gene>
    <name evidence="1" type="ORF">METZ01_LOCUS201490</name>
</gene>
<accession>A0A382ECX6</accession>